<accession>A0A830H2B2</accession>
<dbReference type="AlphaFoldDB" id="A0A830H2B2"/>
<keyword evidence="2" id="KW-1185">Reference proteome</keyword>
<name>A0A830H2B2_9CHLO</name>
<dbReference type="EMBL" id="BNJQ01000001">
    <property type="protein sequence ID" value="GHP01275.1"/>
    <property type="molecule type" value="Genomic_DNA"/>
</dbReference>
<evidence type="ECO:0000313" key="1">
    <source>
        <dbReference type="EMBL" id="GHP01275.1"/>
    </source>
</evidence>
<comment type="caution">
    <text evidence="1">The sequence shown here is derived from an EMBL/GenBank/DDBJ whole genome shotgun (WGS) entry which is preliminary data.</text>
</comment>
<proteinExistence type="predicted"/>
<protein>
    <submittedName>
        <fullName evidence="1">Uncharacterized protein</fullName>
    </submittedName>
</protein>
<gene>
    <name evidence="1" type="ORF">PPROV_000003100</name>
</gene>
<dbReference type="Proteomes" id="UP000660262">
    <property type="component" value="Unassembled WGS sequence"/>
</dbReference>
<organism evidence="1 2">
    <name type="scientific">Pycnococcus provasolii</name>
    <dbReference type="NCBI Taxonomy" id="41880"/>
    <lineage>
        <taxon>Eukaryota</taxon>
        <taxon>Viridiplantae</taxon>
        <taxon>Chlorophyta</taxon>
        <taxon>Pseudoscourfieldiophyceae</taxon>
        <taxon>Pseudoscourfieldiales</taxon>
        <taxon>Pycnococcaceae</taxon>
        <taxon>Pycnococcus</taxon>
    </lineage>
</organism>
<evidence type="ECO:0000313" key="2">
    <source>
        <dbReference type="Proteomes" id="UP000660262"/>
    </source>
</evidence>
<sequence length="230" mass="24333">MKPSACLRMRGANLVTARPSATLALRSRHVQARAAQVKQGEPVLFTAEQLAKSFVEEAIVQEPLETSAPANEALAAAIAVAKECTDDCGISWDEVEELSAAAADERQKAQAKTKGKAPVVTLKQQDLDRMVAVATSLKAAQKAADPGNSIDMFKAVELAVSAAKTISKSAQKEDPRLAQVRKLAEEALEEAKECGGGSECAASWESVDELYEQVNKLKGGPDTPMGTLKA</sequence>
<reference evidence="1" key="1">
    <citation type="submission" date="2020-10" db="EMBL/GenBank/DDBJ databases">
        <title>Unveiling of a novel bifunctional photoreceptor, Dualchrome1, isolated from a cosmopolitan green alga.</title>
        <authorList>
            <person name="Suzuki S."/>
            <person name="Kawachi M."/>
        </authorList>
    </citation>
    <scope>NUCLEOTIDE SEQUENCE</scope>
    <source>
        <strain evidence="1">NIES 2893</strain>
    </source>
</reference>